<comment type="caution">
    <text evidence="1">The sequence shown here is derived from an EMBL/GenBank/DDBJ whole genome shotgun (WGS) entry which is preliminary data.</text>
</comment>
<gene>
    <name evidence="1" type="ORF">LTS18_014281</name>
</gene>
<reference evidence="1" key="1">
    <citation type="submission" date="2024-09" db="EMBL/GenBank/DDBJ databases">
        <title>Black Yeasts Isolated from many extreme environments.</title>
        <authorList>
            <person name="Coleine C."/>
            <person name="Stajich J.E."/>
            <person name="Selbmann L."/>
        </authorList>
    </citation>
    <scope>NUCLEOTIDE SEQUENCE</scope>
    <source>
        <strain evidence="1">CCFEE 5737</strain>
    </source>
</reference>
<keyword evidence="2" id="KW-1185">Reference proteome</keyword>
<feature type="non-terminal residue" evidence="1">
    <location>
        <position position="85"/>
    </location>
</feature>
<protein>
    <submittedName>
        <fullName evidence="1">Uncharacterized protein</fullName>
    </submittedName>
</protein>
<organism evidence="1 2">
    <name type="scientific">Coniosporium uncinatum</name>
    <dbReference type="NCBI Taxonomy" id="93489"/>
    <lineage>
        <taxon>Eukaryota</taxon>
        <taxon>Fungi</taxon>
        <taxon>Dikarya</taxon>
        <taxon>Ascomycota</taxon>
        <taxon>Pezizomycotina</taxon>
        <taxon>Dothideomycetes</taxon>
        <taxon>Dothideomycetes incertae sedis</taxon>
        <taxon>Coniosporium</taxon>
    </lineage>
</organism>
<proteinExistence type="predicted"/>
<evidence type="ECO:0000313" key="1">
    <source>
        <dbReference type="EMBL" id="KAK3045225.1"/>
    </source>
</evidence>
<name>A0ACC3CW02_9PEZI</name>
<evidence type="ECO:0000313" key="2">
    <source>
        <dbReference type="Proteomes" id="UP001186974"/>
    </source>
</evidence>
<accession>A0ACC3CW02</accession>
<dbReference type="Proteomes" id="UP001186974">
    <property type="component" value="Unassembled WGS sequence"/>
</dbReference>
<sequence length="85" mass="10007">MANVPSLLLRLPYEVRALIYSYLFLEPLTHPKRYYNVITPVAPLCPRNILSVCHQIRNEFLEEYYKVATFRLHLLGSYGDTKYLS</sequence>
<dbReference type="EMBL" id="JAWDJW010010871">
    <property type="protein sequence ID" value="KAK3045225.1"/>
    <property type="molecule type" value="Genomic_DNA"/>
</dbReference>